<organism evidence="1 2">
    <name type="scientific">Naganishia adeliensis</name>
    <dbReference type="NCBI Taxonomy" id="92952"/>
    <lineage>
        <taxon>Eukaryota</taxon>
        <taxon>Fungi</taxon>
        <taxon>Dikarya</taxon>
        <taxon>Basidiomycota</taxon>
        <taxon>Agaricomycotina</taxon>
        <taxon>Tremellomycetes</taxon>
        <taxon>Filobasidiales</taxon>
        <taxon>Filobasidiaceae</taxon>
        <taxon>Naganishia</taxon>
    </lineage>
</organism>
<sequence>MSRDNATLSNYHQVRNTHTALEWTIDWHAQLIAGSATLTLSPETETAVNEVVLDTSFLHVTAVKVDGVDVKWEKAERIQAMGEALTINLPEPTLKEFKVEIKYSTTKECTALGWLTKEYVQRTH</sequence>
<proteinExistence type="predicted"/>
<reference evidence="1" key="1">
    <citation type="submission" date="2023-04" db="EMBL/GenBank/DDBJ databases">
        <title>Draft Genome sequencing of Naganishia species isolated from polar environments using Oxford Nanopore Technology.</title>
        <authorList>
            <person name="Leo P."/>
            <person name="Venkateswaran K."/>
        </authorList>
    </citation>
    <scope>NUCLEOTIDE SEQUENCE</scope>
    <source>
        <strain evidence="1">MNA-CCFEE 5262</strain>
    </source>
</reference>
<dbReference type="EMBL" id="JASBWS010000020">
    <property type="protein sequence ID" value="KAJ9111201.1"/>
    <property type="molecule type" value="Genomic_DNA"/>
</dbReference>
<keyword evidence="2" id="KW-1185">Reference proteome</keyword>
<dbReference type="Proteomes" id="UP001230649">
    <property type="component" value="Unassembled WGS sequence"/>
</dbReference>
<gene>
    <name evidence="1" type="ORF">QFC20_002695</name>
</gene>
<comment type="caution">
    <text evidence="1">The sequence shown here is derived from an EMBL/GenBank/DDBJ whole genome shotgun (WGS) entry which is preliminary data.</text>
</comment>
<evidence type="ECO:0000313" key="2">
    <source>
        <dbReference type="Proteomes" id="UP001230649"/>
    </source>
</evidence>
<accession>A0ACC2WIG3</accession>
<name>A0ACC2WIG3_9TREE</name>
<protein>
    <submittedName>
        <fullName evidence="1">Uncharacterized protein</fullName>
    </submittedName>
</protein>
<evidence type="ECO:0000313" key="1">
    <source>
        <dbReference type="EMBL" id="KAJ9111201.1"/>
    </source>
</evidence>